<evidence type="ECO:0000313" key="9">
    <source>
        <dbReference type="EMBL" id="AJC73927.1"/>
    </source>
</evidence>
<dbReference type="Gene3D" id="1.10.3720.10">
    <property type="entry name" value="MetI-like"/>
    <property type="match status" value="1"/>
</dbReference>
<dbReference type="PROSITE" id="PS50928">
    <property type="entry name" value="ABC_TM1"/>
    <property type="match status" value="1"/>
</dbReference>
<evidence type="ECO:0000256" key="7">
    <source>
        <dbReference type="RuleBase" id="RU363032"/>
    </source>
</evidence>
<name>A0A0X1KRJ2_9THEM</name>
<dbReference type="EMBL" id="CP007141">
    <property type="protein sequence ID" value="AJC73927.1"/>
    <property type="molecule type" value="Genomic_DNA"/>
</dbReference>
<dbReference type="SUPFAM" id="SSF161098">
    <property type="entry name" value="MetI-like"/>
    <property type="match status" value="1"/>
</dbReference>
<dbReference type="Pfam" id="PF00528">
    <property type="entry name" value="BPD_transp_1"/>
    <property type="match status" value="1"/>
</dbReference>
<dbReference type="AlphaFoldDB" id="A0A0X1KRJ2"/>
<dbReference type="InterPro" id="IPR051393">
    <property type="entry name" value="ABC_transporter_permease"/>
</dbReference>
<feature type="domain" description="ABC transmembrane type-1" evidence="8">
    <location>
        <begin position="515"/>
        <end position="727"/>
    </location>
</feature>
<reference evidence="9 10" key="1">
    <citation type="submission" date="2014-01" db="EMBL/GenBank/DDBJ databases">
        <title>Genome sequencing of Thermotog hypogea.</title>
        <authorList>
            <person name="Zhang X."/>
            <person name="Alvare G."/>
            <person name="Fristensky B."/>
            <person name="Chen L."/>
            <person name="Suen T."/>
            <person name="Chen Q."/>
            <person name="Ma K."/>
        </authorList>
    </citation>
    <scope>NUCLEOTIDE SEQUENCE [LARGE SCALE GENOMIC DNA]</scope>
    <source>
        <strain evidence="9 10">DSM 11164</strain>
    </source>
</reference>
<feature type="transmembrane region" description="Helical" evidence="7">
    <location>
        <begin position="7"/>
        <end position="27"/>
    </location>
</feature>
<comment type="subcellular location">
    <subcellularLocation>
        <location evidence="1 7">Cell membrane</location>
        <topology evidence="1 7">Multi-pass membrane protein</topology>
    </subcellularLocation>
</comment>
<dbReference type="InterPro" id="IPR000515">
    <property type="entry name" value="MetI-like"/>
</dbReference>
<keyword evidence="2 7" id="KW-0813">Transport</keyword>
<dbReference type="STRING" id="1123384.AJ81_06690"/>
<evidence type="ECO:0000259" key="8">
    <source>
        <dbReference type="PROSITE" id="PS50928"/>
    </source>
</evidence>
<feature type="transmembrane region" description="Helical" evidence="7">
    <location>
        <begin position="592"/>
        <end position="611"/>
    </location>
</feature>
<dbReference type="CDD" id="cd06261">
    <property type="entry name" value="TM_PBP2"/>
    <property type="match status" value="1"/>
</dbReference>
<evidence type="ECO:0000256" key="6">
    <source>
        <dbReference type="ARBA" id="ARBA00023136"/>
    </source>
</evidence>
<keyword evidence="10" id="KW-1185">Reference proteome</keyword>
<protein>
    <submittedName>
        <fullName evidence="9">Sugar ABC transporter permease</fullName>
    </submittedName>
</protein>
<evidence type="ECO:0000256" key="5">
    <source>
        <dbReference type="ARBA" id="ARBA00022989"/>
    </source>
</evidence>
<evidence type="ECO:0000256" key="2">
    <source>
        <dbReference type="ARBA" id="ARBA00022448"/>
    </source>
</evidence>
<dbReference type="InterPro" id="IPR035906">
    <property type="entry name" value="MetI-like_sf"/>
</dbReference>
<sequence length="740" mass="84791">MSKKAKMYAISSVVFFTAVLFVVSIFYTEQSVMKYKEDLEKESVRTSSFVLNSFLYSFEKRVSDILLKEDLSISRLDELNQKFLQFCSFVIWMDLAGNVVKDLGKLPADDLYNDLLVQTVLYEDYGTFLTDLYPLGEGLQIRTATILQSSEGEDLVFVSGTMLPKEFFSQIERLTQRKVFFVSKAGEIFGEGFAVDKDVLKKASESHSPEIHLTADGKLLTVIPIFDFQEWNLKGFIINCLQIEPFKRSIFRLQLIDFFLFLVSSISLVVGILVAARKGARGLRFLPLFSFPLFLTVLYIFIFQIPGTMQREYANYVESTAKVLSDWGNTYLENRRFEDVKKLMNVQVMLSHNGRIVLSTFRGGLSQTLENWKSKYEIGNVEVGQVHVNKVRYTYWKMTSGERTFIALKEETPLVNSAAKVRLLGMIVVAVFVMFLWVLSFAIKNAERPRFLRATLIGYIFLAPALIHLIWWAVGPVAFSMILAFQRWNVVDPAKPFVGLDNFRELFRDKLFWNAMKNTALFSLQVPISMFFSLLVAIAVNRPTRSMALLRTVYYLPVVTAGVSTTIVWRWIFNRDFGLLNYILGIFGVPKIPWLTSPNTALIAIMLLSIWQSLGSQMVIFLAGLQSIPQAFYEAASIDGANRFQRFSKITLPLLKPTTMFVFITSVIGSFQVFTPVYVLTQGGPLRSTDVVFYHIWEAAWIELRMGYAAAQSWMLFLVLLVLTYFQFKLFGKESWQQYF</sequence>
<dbReference type="RefSeq" id="WP_051368737.1">
    <property type="nucleotide sequence ID" value="NC_022795.1"/>
</dbReference>
<gene>
    <name evidence="9" type="ORF">AJ81_06690</name>
</gene>
<feature type="transmembrane region" description="Helical" evidence="7">
    <location>
        <begin position="455"/>
        <end position="474"/>
    </location>
</feature>
<feature type="transmembrane region" description="Helical" evidence="7">
    <location>
        <begin position="552"/>
        <end position="572"/>
    </location>
</feature>
<comment type="similarity">
    <text evidence="7">Belongs to the binding-protein-dependent transport system permease family.</text>
</comment>
<dbReference type="OrthoDB" id="9778687at2"/>
<feature type="transmembrane region" description="Helical" evidence="7">
    <location>
        <begin position="659"/>
        <end position="680"/>
    </location>
</feature>
<feature type="transmembrane region" description="Helical" evidence="7">
    <location>
        <begin position="706"/>
        <end position="726"/>
    </location>
</feature>
<feature type="transmembrane region" description="Helical" evidence="7">
    <location>
        <begin position="285"/>
        <end position="305"/>
    </location>
</feature>
<dbReference type="GO" id="GO:0055085">
    <property type="term" value="P:transmembrane transport"/>
    <property type="evidence" value="ECO:0007669"/>
    <property type="project" value="InterPro"/>
</dbReference>
<dbReference type="PaxDb" id="1123384-AJ81_06690"/>
<proteinExistence type="inferred from homology"/>
<organism evidence="9 10">
    <name type="scientific">Pseudothermotoga hypogea DSM 11164 = NBRC 106472</name>
    <dbReference type="NCBI Taxonomy" id="1123384"/>
    <lineage>
        <taxon>Bacteria</taxon>
        <taxon>Thermotogati</taxon>
        <taxon>Thermotogota</taxon>
        <taxon>Thermotogae</taxon>
        <taxon>Thermotogales</taxon>
        <taxon>Thermotogaceae</taxon>
        <taxon>Pseudothermotoga</taxon>
    </lineage>
</organism>
<feature type="transmembrane region" description="Helical" evidence="7">
    <location>
        <begin position="520"/>
        <end position="540"/>
    </location>
</feature>
<evidence type="ECO:0000256" key="4">
    <source>
        <dbReference type="ARBA" id="ARBA00022692"/>
    </source>
</evidence>
<keyword evidence="3" id="KW-1003">Cell membrane</keyword>
<dbReference type="PANTHER" id="PTHR30193">
    <property type="entry name" value="ABC TRANSPORTER PERMEASE PROTEIN"/>
    <property type="match status" value="1"/>
</dbReference>
<dbReference type="PATRIC" id="fig|1123384.7.peg.1347"/>
<dbReference type="KEGG" id="phy:AJ81_06690"/>
<keyword evidence="4 7" id="KW-0812">Transmembrane</keyword>
<evidence type="ECO:0000313" key="10">
    <source>
        <dbReference type="Proteomes" id="UP000077469"/>
    </source>
</evidence>
<dbReference type="GO" id="GO:0005886">
    <property type="term" value="C:plasma membrane"/>
    <property type="evidence" value="ECO:0007669"/>
    <property type="project" value="UniProtKB-SubCell"/>
</dbReference>
<dbReference type="Proteomes" id="UP000077469">
    <property type="component" value="Chromosome"/>
</dbReference>
<evidence type="ECO:0000256" key="1">
    <source>
        <dbReference type="ARBA" id="ARBA00004651"/>
    </source>
</evidence>
<keyword evidence="5 7" id="KW-1133">Transmembrane helix</keyword>
<feature type="transmembrane region" description="Helical" evidence="7">
    <location>
        <begin position="423"/>
        <end position="443"/>
    </location>
</feature>
<accession>A0A0X1KRJ2</accession>
<feature type="transmembrane region" description="Helical" evidence="7">
    <location>
        <begin position="255"/>
        <end position="276"/>
    </location>
</feature>
<keyword evidence="6 7" id="KW-0472">Membrane</keyword>
<dbReference type="PANTHER" id="PTHR30193:SF37">
    <property type="entry name" value="INNER MEMBRANE ABC TRANSPORTER PERMEASE PROTEIN YCJO"/>
    <property type="match status" value="1"/>
</dbReference>
<evidence type="ECO:0000256" key="3">
    <source>
        <dbReference type="ARBA" id="ARBA00022475"/>
    </source>
</evidence>